<keyword evidence="2" id="KW-0472">Membrane</keyword>
<reference evidence="4 6" key="2">
    <citation type="journal article" date="2019" name="Science, e1252229">
        <title>Invertible promoters mediate bacterial phase variation, antibiotic resistance, and host adaptation in the gut.</title>
        <authorList>
            <person name="Jiang X."/>
            <person name="Hall A.B."/>
            <person name="Arthur T.D."/>
            <person name="Plichta D.R."/>
            <person name="Covington C.T."/>
            <person name="Poyet M."/>
            <person name="Crothers J."/>
            <person name="Moses P.L."/>
            <person name="Tolonen A.C."/>
            <person name="Vlamakis H."/>
            <person name="Alm E.J."/>
            <person name="Xavier R.J."/>
        </authorList>
    </citation>
    <scope>NUCLEOTIDE SEQUENCE [LARGE SCALE GENOMIC DNA]</scope>
    <source>
        <strain evidence="6">aa_0143</strain>
        <strain evidence="4">Aa_0143</strain>
    </source>
</reference>
<dbReference type="EMBL" id="CYZO01000002">
    <property type="protein sequence ID" value="CUN56331.1"/>
    <property type="molecule type" value="Genomic_DNA"/>
</dbReference>
<proteinExistence type="predicted"/>
<dbReference type="EMBL" id="RCYR01000015">
    <property type="protein sequence ID" value="RYS79339.1"/>
    <property type="molecule type" value="Genomic_DNA"/>
</dbReference>
<feature type="region of interest" description="Disordered" evidence="1">
    <location>
        <begin position="161"/>
        <end position="184"/>
    </location>
</feature>
<keyword evidence="2" id="KW-0812">Transmembrane</keyword>
<evidence type="ECO:0000313" key="6">
    <source>
        <dbReference type="Proteomes" id="UP000292665"/>
    </source>
</evidence>
<feature type="transmembrane region" description="Helical" evidence="2">
    <location>
        <begin position="12"/>
        <end position="32"/>
    </location>
</feature>
<gene>
    <name evidence="4" type="ORF">EAI93_08730</name>
    <name evidence="3" type="ORF">ERS852456_00235</name>
</gene>
<dbReference type="Proteomes" id="UP000095787">
    <property type="component" value="Unassembled WGS sequence"/>
</dbReference>
<dbReference type="InterPro" id="IPR043756">
    <property type="entry name" value="DUF5702"/>
</dbReference>
<dbReference type="RefSeq" id="WP_004847698.1">
    <property type="nucleotide sequence ID" value="NZ_CATXVX010000013.1"/>
</dbReference>
<protein>
    <submittedName>
        <fullName evidence="3">Uncharacterized protein</fullName>
    </submittedName>
</protein>
<dbReference type="Proteomes" id="UP000292665">
    <property type="component" value="Unassembled WGS sequence"/>
</dbReference>
<sequence>MKVKKAEITAFLSLIVVLLISFIFGIIEITVIQTEKNLSRICADGAIFSVFGEYESQLMEAYHIFGLDGSYGTGEFNEDKIIGRMHYYSNKNIDYKINGIQYLTDNKGQAFREQVLTYMEQKYGIGLIEDLAGRTSVWEEESIQGEEIRQVEETILDEFEEIKSSGQSENEGADEEETESEDLAELEENPFQCLEQIERTGILSVAMPKDMPLSGRQIDLDLQASKRSLQTGRGKFPMRKNTDKAKEKLLFNEYIMQNFTQASKENISEYPDSDEKNRSLDYEIEYIISGKSSDKENLESVVTKIFFIRMALNYVYLMGDSVKKSEAMALAATISTLLLIPEAAEAVKQLILLAWAAGEGVIDIRSLLSGNKVPLVKTSDNWQLTLASLFTLGIGDDGISGADAEEGITYKEYLRAFLFLQPEEETTMRTIDRIEENMRLEQNCEKFRADHCVTKCEIRNKVEIFGDLAYTFPSYYGYE</sequence>
<dbReference type="AlphaFoldDB" id="A0A173XWL4"/>
<reference evidence="3 5" key="1">
    <citation type="submission" date="2015-09" db="EMBL/GenBank/DDBJ databases">
        <authorList>
            <consortium name="Pathogen Informatics"/>
        </authorList>
    </citation>
    <scope>NUCLEOTIDE SEQUENCE [LARGE SCALE GENOMIC DNA]</scope>
    <source>
        <strain evidence="3 5">2789STDY5834841</strain>
    </source>
</reference>
<keyword evidence="2" id="KW-1133">Transmembrane helix</keyword>
<organism evidence="3 5">
    <name type="scientific">[Ruminococcus] torques</name>
    <dbReference type="NCBI Taxonomy" id="33039"/>
    <lineage>
        <taxon>Bacteria</taxon>
        <taxon>Bacillati</taxon>
        <taxon>Bacillota</taxon>
        <taxon>Clostridia</taxon>
        <taxon>Lachnospirales</taxon>
        <taxon>Lachnospiraceae</taxon>
        <taxon>Mediterraneibacter</taxon>
    </lineage>
</organism>
<evidence type="ECO:0000256" key="2">
    <source>
        <dbReference type="SAM" id="Phobius"/>
    </source>
</evidence>
<evidence type="ECO:0000256" key="1">
    <source>
        <dbReference type="SAM" id="MobiDB-lite"/>
    </source>
</evidence>
<dbReference type="Pfam" id="PF18960">
    <property type="entry name" value="DUF5702"/>
    <property type="match status" value="1"/>
</dbReference>
<evidence type="ECO:0000313" key="4">
    <source>
        <dbReference type="EMBL" id="RYS79339.1"/>
    </source>
</evidence>
<evidence type="ECO:0000313" key="5">
    <source>
        <dbReference type="Proteomes" id="UP000095787"/>
    </source>
</evidence>
<dbReference type="GeneID" id="97327857"/>
<accession>A0A173XWL4</accession>
<name>A0A173XWL4_9FIRM</name>
<feature type="compositionally biased region" description="Acidic residues" evidence="1">
    <location>
        <begin position="171"/>
        <end position="184"/>
    </location>
</feature>
<evidence type="ECO:0000313" key="3">
    <source>
        <dbReference type="EMBL" id="CUN56331.1"/>
    </source>
</evidence>